<dbReference type="Proteomes" id="UP000694843">
    <property type="component" value="Unplaced"/>
</dbReference>
<organism evidence="2">
    <name type="scientific">Hyalella azteca</name>
    <name type="common">Amphipod</name>
    <dbReference type="NCBI Taxonomy" id="294128"/>
    <lineage>
        <taxon>Eukaryota</taxon>
        <taxon>Metazoa</taxon>
        <taxon>Ecdysozoa</taxon>
        <taxon>Arthropoda</taxon>
        <taxon>Crustacea</taxon>
        <taxon>Multicrustacea</taxon>
        <taxon>Malacostraca</taxon>
        <taxon>Eumalacostraca</taxon>
        <taxon>Peracarida</taxon>
        <taxon>Amphipoda</taxon>
        <taxon>Senticaudata</taxon>
        <taxon>Talitrida</taxon>
        <taxon>Talitroidea</taxon>
        <taxon>Hyalellidae</taxon>
        <taxon>Hyalella</taxon>
    </lineage>
</organism>
<evidence type="ECO:0000313" key="3">
    <source>
        <dbReference type="Proteomes" id="UP000694843"/>
    </source>
</evidence>
<reference evidence="4" key="4">
    <citation type="submission" date="2025-04" db="UniProtKB">
        <authorList>
            <consortium name="RefSeq"/>
        </authorList>
    </citation>
    <scope>IDENTIFICATION</scope>
    <source>
        <tissue evidence="4">Whole organism</tissue>
    </source>
</reference>
<dbReference type="EMBL" id="JQDR03013371">
    <property type="protein sequence ID" value="KAA0189725.1"/>
    <property type="molecule type" value="Genomic_DNA"/>
</dbReference>
<keyword evidence="1" id="KW-0732">Signal</keyword>
<feature type="signal peptide" evidence="1">
    <location>
        <begin position="1"/>
        <end position="19"/>
    </location>
</feature>
<evidence type="ECO:0000313" key="4">
    <source>
        <dbReference type="RefSeq" id="XP_018016665.1"/>
    </source>
</evidence>
<reference evidence="2" key="2">
    <citation type="journal article" date="2018" name="Environ. Sci. Technol.">
        <title>The Toxicogenome of Hyalella azteca: A Model for Sediment Ecotoxicology and Evolutionary Toxicology.</title>
        <authorList>
            <person name="Poynton H.C."/>
            <person name="Hasenbein S."/>
            <person name="Benoit J.B."/>
            <person name="Sepulveda M.S."/>
            <person name="Poelchau M.F."/>
            <person name="Hughes D.S.T."/>
            <person name="Murali S.C."/>
            <person name="Chen S."/>
            <person name="Glastad K.M."/>
            <person name="Goodisman M.A.D."/>
            <person name="Werren J.H."/>
            <person name="Vineis J.H."/>
            <person name="Bowen J.L."/>
            <person name="Friedrich M."/>
            <person name="Jones J."/>
            <person name="Robertson H.M."/>
            <person name="Feyereisen R."/>
            <person name="Mechler-Hickson A."/>
            <person name="Mathers N."/>
            <person name="Lee C.E."/>
            <person name="Colbourne J.K."/>
            <person name="Biales A."/>
            <person name="Johnston J.S."/>
            <person name="Wellborn G.A."/>
            <person name="Rosendale A.J."/>
            <person name="Cridge A.G."/>
            <person name="Munoz-Torres M.C."/>
            <person name="Bain P.A."/>
            <person name="Manny A.R."/>
            <person name="Major K.M."/>
            <person name="Lambert F.N."/>
            <person name="Vulpe C.D."/>
            <person name="Tuck P."/>
            <person name="Blalock B.J."/>
            <person name="Lin Y.Y."/>
            <person name="Smith M.E."/>
            <person name="Ochoa-Acuna H."/>
            <person name="Chen M.M."/>
            <person name="Childers C.P."/>
            <person name="Qu J."/>
            <person name="Dugan S."/>
            <person name="Lee S.L."/>
            <person name="Chao H."/>
            <person name="Dinh H."/>
            <person name="Han Y."/>
            <person name="Doddapaneni H."/>
            <person name="Worley K.C."/>
            <person name="Muzny D.M."/>
            <person name="Gibbs R.A."/>
            <person name="Richards S."/>
        </authorList>
    </citation>
    <scope>NUCLEOTIDE SEQUENCE</scope>
    <source>
        <strain evidence="2">HAZT.00-mixed</strain>
        <tissue evidence="2">Whole organism</tissue>
    </source>
</reference>
<reference evidence="2" key="1">
    <citation type="submission" date="2014-08" db="EMBL/GenBank/DDBJ databases">
        <authorList>
            <person name="Murali S."/>
            <person name="Richards S."/>
            <person name="Bandaranaike D."/>
            <person name="Bellair M."/>
            <person name="Blankenburg K."/>
            <person name="Chao H."/>
            <person name="Dinh H."/>
            <person name="Doddapaneni H."/>
            <person name="Dugan-Rocha S."/>
            <person name="Elkadiri S."/>
            <person name="Gnanaolivu R."/>
            <person name="Hughes D."/>
            <person name="Lee S."/>
            <person name="Li M."/>
            <person name="Ming W."/>
            <person name="Munidasa M."/>
            <person name="Muniz J."/>
            <person name="Nguyen L."/>
            <person name="Osuji N."/>
            <person name="Pu L.-L."/>
            <person name="Puazo M."/>
            <person name="Skinner E."/>
            <person name="Qu C."/>
            <person name="Quiroz J."/>
            <person name="Raj R."/>
            <person name="Weissenberger G."/>
            <person name="Xin Y."/>
            <person name="Zou X."/>
            <person name="Han Y."/>
            <person name="Worley K."/>
            <person name="Muzny D."/>
            <person name="Gibbs R."/>
        </authorList>
    </citation>
    <scope>NUCLEOTIDE SEQUENCE</scope>
    <source>
        <strain evidence="2">HAZT.00-mixed</strain>
        <tissue evidence="2">Whole organism</tissue>
    </source>
</reference>
<proteinExistence type="predicted"/>
<dbReference type="AlphaFoldDB" id="A0A6A0GVJ7"/>
<name>A0A6A0GVJ7_HYAAZ</name>
<gene>
    <name evidence="4" type="primary">LOC108673361</name>
    <name evidence="2" type="ORF">HAZT_HAZT006305</name>
</gene>
<dbReference type="RefSeq" id="XP_018016665.1">
    <property type="nucleotide sequence ID" value="XM_018161176.1"/>
</dbReference>
<evidence type="ECO:0000256" key="1">
    <source>
        <dbReference type="SAM" id="SignalP"/>
    </source>
</evidence>
<keyword evidence="3" id="KW-1185">Reference proteome</keyword>
<dbReference type="Proteomes" id="UP000711488">
    <property type="component" value="Unassembled WGS sequence"/>
</dbReference>
<sequence length="216" mass="22702">MNTVAVILVALASCAAVQADKNEFAATVVRVPKEDSAIIQSHRLGGNFAYSTHEAHAYGVKTPIIEQKTVPVGVTYHQGEPIVQTHTSYVKHQIPQYGVVRTQHSIPAIQYTAGQQVVTSQVSTPVQYVQQAAPVQYIAGFAPAQYVAASAPVQYVSGGATPVHYITGGAAPVKYVTGGASPVHIVGAPVQFAVSPAQYIKNKSETAGKVPEVIDA</sequence>
<feature type="chain" id="PRO_5044628524" evidence="1">
    <location>
        <begin position="20"/>
        <end position="216"/>
    </location>
</feature>
<evidence type="ECO:0000313" key="2">
    <source>
        <dbReference type="EMBL" id="KAA0189725.1"/>
    </source>
</evidence>
<dbReference type="GeneID" id="108673361"/>
<dbReference type="KEGG" id="hazt:108673361"/>
<protein>
    <submittedName>
        <fullName evidence="4">Uncharacterized protein LOC108673361</fullName>
    </submittedName>
</protein>
<accession>A0A6A0GVJ7</accession>
<reference evidence="2" key="3">
    <citation type="submission" date="2019-06" db="EMBL/GenBank/DDBJ databases">
        <authorList>
            <person name="Poynton C."/>
            <person name="Hasenbein S."/>
            <person name="Benoit J.B."/>
            <person name="Sepulveda M.S."/>
            <person name="Poelchau M.F."/>
            <person name="Murali S.C."/>
            <person name="Chen S."/>
            <person name="Glastad K.M."/>
            <person name="Werren J.H."/>
            <person name="Vineis J.H."/>
            <person name="Bowen J.L."/>
            <person name="Friedrich M."/>
            <person name="Jones J."/>
            <person name="Robertson H.M."/>
            <person name="Feyereisen R."/>
            <person name="Mechler-Hickson A."/>
            <person name="Mathers N."/>
            <person name="Lee C.E."/>
            <person name="Colbourne J.K."/>
            <person name="Biales A."/>
            <person name="Johnston J.S."/>
            <person name="Wellborn G.A."/>
            <person name="Rosendale A.J."/>
            <person name="Cridge A.G."/>
            <person name="Munoz-Torres M.C."/>
            <person name="Bain P.A."/>
            <person name="Manny A.R."/>
            <person name="Major K.M."/>
            <person name="Lambert F.N."/>
            <person name="Vulpe C.D."/>
            <person name="Tuck P."/>
            <person name="Blalock B.J."/>
            <person name="Lin Y.-Y."/>
            <person name="Smith M.E."/>
            <person name="Ochoa-Acuna H."/>
            <person name="Chen M.-J.M."/>
            <person name="Childers C.P."/>
            <person name="Qu J."/>
            <person name="Dugan S."/>
            <person name="Lee S.L."/>
            <person name="Chao H."/>
            <person name="Dinh H."/>
            <person name="Han Y."/>
            <person name="Doddapaneni H."/>
            <person name="Worley K.C."/>
            <person name="Muzny D.M."/>
            <person name="Gibbs R.A."/>
            <person name="Richards S."/>
        </authorList>
    </citation>
    <scope>NUCLEOTIDE SEQUENCE</scope>
    <source>
        <strain evidence="2">HAZT.00-mixed</strain>
        <tissue evidence="2">Whole organism</tissue>
    </source>
</reference>
<dbReference type="OrthoDB" id="6359493at2759"/>